<dbReference type="InterPro" id="IPR013655">
    <property type="entry name" value="PAS_fold_3"/>
</dbReference>
<dbReference type="SMART" id="SM00091">
    <property type="entry name" value="PAS"/>
    <property type="match status" value="5"/>
</dbReference>
<dbReference type="InterPro" id="IPR035965">
    <property type="entry name" value="PAS-like_dom_sf"/>
</dbReference>
<dbReference type="SUPFAM" id="SSF55874">
    <property type="entry name" value="ATPase domain of HSP90 chaperone/DNA topoisomerase II/histidine kinase"/>
    <property type="match status" value="1"/>
</dbReference>
<keyword evidence="11" id="KW-1185">Reference proteome</keyword>
<dbReference type="InterPro" id="IPR000014">
    <property type="entry name" value="PAS"/>
</dbReference>
<dbReference type="InterPro" id="IPR004358">
    <property type="entry name" value="Sig_transdc_His_kin-like_C"/>
</dbReference>
<sequence>MSIVSSSPDYQLVFRSLPGNYLLLNPDDTVVECSAGFALVAGRPPATLVGQGVAAVWPNAPDLVKPLADMLAQVRRTSQPDSIFFPSAGPPTALSSQRLTGTPLFDTQGQQLYILLALEPAAASFSLPDAPTDSASSLSELQLQLDSTNLTLKQALTNVDIQRKRLHTLFMQAPAAIASLLGPEHVLELVNPGFQQLVGARPLLGKTIREGIPELQGQSFFELLDTVYNTGETYYGREKQAYIDRDNTGQPAPYYFNFIYQAIRNAADQVEGVLVFAYDVTEQVLAREQLKQSELELQTVNEELATTNEELATTNEELYASNEEYLASNTELSSTQQELRILNQELELRVKQRTQELELAQQEAERQRARLERFFMQAPAAICVLEGPNFVFDLVNPIYQQLFPHRRLLGQPLEIALAELADHTAMHTLRQVYKTGITHEERELPFTVLPKNGGPLKTVYFNYIQQARHNVEGVIDGILVFAYEVTEQVQARQKEAQSIRALETLTNTIPHLVWASTATGETDYFNQQWHTYTGSTLEEVKGTGWQQFIHPDDLPAVQEQWAFALQSGKPYQIEARLRSAVGIYRWFLIRATPSRNEQGVITKWYGADTDIHDQKRLEQALLESEQYFRVMADRVPVVIWITRADGRCTYLNQQWYEYTGQTEAQALDFGWLDVVHPEEAAQARTVFNDANARQVPFNFVYRLKGKDGSYRWFADMSQPKFNSNGEYEGFVGTVVDIHERKMAEQALRLASQKLATTNKELRAANQQSEQVNAELALTNEQLTRINQDLDNFVYTASHDLRQPVNNLAGVFEELKRSATFHDPEAEQLVAMFEGALNQIHSTIQGLAEVVHVQRRNEETPLEPVALLPLTNGVIQSMQSQVDAAEAEFVLDFEAVPSVRFAQLNLQSILYNLLSNALKYAHPDRKPIVHVSSEMTADGTPVLVVQDNGLGLDMSRYGEDLFKMFRRFHDHVAGSGMGLYLVNRIVQQAGGHIEVDSTVGVGTTFRLYLKVPE</sequence>
<evidence type="ECO:0000256" key="5">
    <source>
        <dbReference type="ARBA" id="ARBA00022777"/>
    </source>
</evidence>
<feature type="coiled-coil region" evidence="6">
    <location>
        <begin position="283"/>
        <end position="377"/>
    </location>
</feature>
<dbReference type="InterPro" id="IPR013656">
    <property type="entry name" value="PAS_4"/>
</dbReference>
<dbReference type="SUPFAM" id="SSF47384">
    <property type="entry name" value="Homodimeric domain of signal transducing histidine kinase"/>
    <property type="match status" value="1"/>
</dbReference>
<dbReference type="Gene3D" id="3.30.450.20">
    <property type="entry name" value="PAS domain"/>
    <property type="match status" value="5"/>
</dbReference>
<dbReference type="PROSITE" id="PS50109">
    <property type="entry name" value="HIS_KIN"/>
    <property type="match status" value="1"/>
</dbReference>
<accession>A0ABY4G257</accession>
<feature type="domain" description="PAC" evidence="9">
    <location>
        <begin position="697"/>
        <end position="749"/>
    </location>
</feature>
<dbReference type="Pfam" id="PF08448">
    <property type="entry name" value="PAS_4"/>
    <property type="match status" value="3"/>
</dbReference>
<name>A0ABY4G257_9BACT</name>
<keyword evidence="5" id="KW-0418">Kinase</keyword>
<dbReference type="PANTHER" id="PTHR43304">
    <property type="entry name" value="PHYTOCHROME-LIKE PROTEIN CPH1"/>
    <property type="match status" value="1"/>
</dbReference>
<feature type="domain" description="Histidine kinase" evidence="7">
    <location>
        <begin position="795"/>
        <end position="1012"/>
    </location>
</feature>
<dbReference type="InterPro" id="IPR036890">
    <property type="entry name" value="HATPase_C_sf"/>
</dbReference>
<feature type="domain" description="PAC" evidence="9">
    <location>
        <begin position="571"/>
        <end position="623"/>
    </location>
</feature>
<dbReference type="InterPro" id="IPR000700">
    <property type="entry name" value="PAS-assoc_C"/>
</dbReference>
<keyword evidence="6" id="KW-0175">Coiled coil</keyword>
<dbReference type="Pfam" id="PF02518">
    <property type="entry name" value="HATPase_c"/>
    <property type="match status" value="1"/>
</dbReference>
<evidence type="ECO:0000256" key="2">
    <source>
        <dbReference type="ARBA" id="ARBA00012438"/>
    </source>
</evidence>
<dbReference type="Pfam" id="PF08447">
    <property type="entry name" value="PAS_3"/>
    <property type="match status" value="2"/>
</dbReference>
<dbReference type="CDD" id="cd00082">
    <property type="entry name" value="HisKA"/>
    <property type="match status" value="1"/>
</dbReference>
<dbReference type="PANTHER" id="PTHR43304:SF1">
    <property type="entry name" value="PAC DOMAIN-CONTAINING PROTEIN"/>
    <property type="match status" value="1"/>
</dbReference>
<dbReference type="InterPro" id="IPR005467">
    <property type="entry name" value="His_kinase_dom"/>
</dbReference>
<dbReference type="Proteomes" id="UP000830401">
    <property type="component" value="Chromosome"/>
</dbReference>
<evidence type="ECO:0000259" key="7">
    <source>
        <dbReference type="PROSITE" id="PS50109"/>
    </source>
</evidence>
<evidence type="ECO:0000256" key="6">
    <source>
        <dbReference type="SAM" id="Coils"/>
    </source>
</evidence>
<dbReference type="SMART" id="SM00387">
    <property type="entry name" value="HATPase_c"/>
    <property type="match status" value="1"/>
</dbReference>
<proteinExistence type="predicted"/>
<dbReference type="InterPro" id="IPR003594">
    <property type="entry name" value="HATPase_dom"/>
</dbReference>
<evidence type="ECO:0000256" key="3">
    <source>
        <dbReference type="ARBA" id="ARBA00022553"/>
    </source>
</evidence>
<dbReference type="NCBIfam" id="TIGR00229">
    <property type="entry name" value="sensory_box"/>
    <property type="match status" value="2"/>
</dbReference>
<dbReference type="InterPro" id="IPR001610">
    <property type="entry name" value="PAC"/>
</dbReference>
<protein>
    <recommendedName>
        <fullName evidence="2">histidine kinase</fullName>
        <ecNumber evidence="2">2.7.13.3</ecNumber>
    </recommendedName>
</protein>
<dbReference type="EC" id="2.7.13.3" evidence="2"/>
<dbReference type="Gene3D" id="1.10.287.130">
    <property type="match status" value="1"/>
</dbReference>
<keyword evidence="3" id="KW-0597">Phosphoprotein</keyword>
<dbReference type="SUPFAM" id="SSF55785">
    <property type="entry name" value="PYP-like sensor domain (PAS domain)"/>
    <property type="match status" value="5"/>
</dbReference>
<dbReference type="PROSITE" id="PS50113">
    <property type="entry name" value="PAC"/>
    <property type="match status" value="3"/>
</dbReference>
<evidence type="ECO:0000259" key="9">
    <source>
        <dbReference type="PROSITE" id="PS50113"/>
    </source>
</evidence>
<dbReference type="RefSeq" id="WP_245118715.1">
    <property type="nucleotide sequence ID" value="NZ_CP095061.1"/>
</dbReference>
<evidence type="ECO:0000256" key="4">
    <source>
        <dbReference type="ARBA" id="ARBA00022679"/>
    </source>
</evidence>
<dbReference type="SMART" id="SM00388">
    <property type="entry name" value="HisKA"/>
    <property type="match status" value="1"/>
</dbReference>
<keyword evidence="4" id="KW-0808">Transferase</keyword>
<dbReference type="InterPro" id="IPR003661">
    <property type="entry name" value="HisK_dim/P_dom"/>
</dbReference>
<dbReference type="Gene3D" id="3.30.565.10">
    <property type="entry name" value="Histidine kinase-like ATPase, C-terminal domain"/>
    <property type="match status" value="1"/>
</dbReference>
<feature type="domain" description="PAS" evidence="8">
    <location>
        <begin position="624"/>
        <end position="694"/>
    </location>
</feature>
<evidence type="ECO:0000313" key="11">
    <source>
        <dbReference type="Proteomes" id="UP000830401"/>
    </source>
</evidence>
<dbReference type="SMART" id="SM00086">
    <property type="entry name" value="PAC"/>
    <property type="match status" value="3"/>
</dbReference>
<feature type="domain" description="PAC" evidence="9">
    <location>
        <begin position="237"/>
        <end position="292"/>
    </location>
</feature>
<feature type="domain" description="PAS" evidence="8">
    <location>
        <begin position="498"/>
        <end position="568"/>
    </location>
</feature>
<evidence type="ECO:0000256" key="1">
    <source>
        <dbReference type="ARBA" id="ARBA00000085"/>
    </source>
</evidence>
<dbReference type="InterPro" id="IPR036097">
    <property type="entry name" value="HisK_dim/P_sf"/>
</dbReference>
<dbReference type="PRINTS" id="PR00344">
    <property type="entry name" value="BCTRLSENSOR"/>
</dbReference>
<dbReference type="EMBL" id="CP095061">
    <property type="protein sequence ID" value="UOQ64744.1"/>
    <property type="molecule type" value="Genomic_DNA"/>
</dbReference>
<feature type="coiled-coil region" evidence="6">
    <location>
        <begin position="740"/>
        <end position="788"/>
    </location>
</feature>
<gene>
    <name evidence="10" type="ORF">MUN86_14330</name>
</gene>
<comment type="catalytic activity">
    <reaction evidence="1">
        <text>ATP + protein L-histidine = ADP + protein N-phospho-L-histidine.</text>
        <dbReference type="EC" id="2.7.13.3"/>
    </reaction>
</comment>
<dbReference type="InterPro" id="IPR052162">
    <property type="entry name" value="Sensor_kinase/Photoreceptor"/>
</dbReference>
<evidence type="ECO:0000313" key="10">
    <source>
        <dbReference type="EMBL" id="UOQ64744.1"/>
    </source>
</evidence>
<dbReference type="PROSITE" id="PS50112">
    <property type="entry name" value="PAS"/>
    <property type="match status" value="2"/>
</dbReference>
<organism evidence="10 11">
    <name type="scientific">Hymenobacter volaticus</name>
    <dbReference type="NCBI Taxonomy" id="2932254"/>
    <lineage>
        <taxon>Bacteria</taxon>
        <taxon>Pseudomonadati</taxon>
        <taxon>Bacteroidota</taxon>
        <taxon>Cytophagia</taxon>
        <taxon>Cytophagales</taxon>
        <taxon>Hymenobacteraceae</taxon>
        <taxon>Hymenobacter</taxon>
    </lineage>
</organism>
<reference evidence="10" key="1">
    <citation type="submission" date="2022-04" db="EMBL/GenBank/DDBJ databases">
        <title>Hymenobacter sp. isolated from the air.</title>
        <authorList>
            <person name="Won M."/>
            <person name="Lee C.-M."/>
            <person name="Woen H.-Y."/>
            <person name="Kwon S.-W."/>
        </authorList>
    </citation>
    <scope>NUCLEOTIDE SEQUENCE</scope>
    <source>
        <strain evidence="10">5420S-77</strain>
    </source>
</reference>
<dbReference type="CDD" id="cd00130">
    <property type="entry name" value="PAS"/>
    <property type="match status" value="2"/>
</dbReference>
<evidence type="ECO:0000259" key="8">
    <source>
        <dbReference type="PROSITE" id="PS50112"/>
    </source>
</evidence>